<evidence type="ECO:0000313" key="2">
    <source>
        <dbReference type="EMBL" id="CCH77039.1"/>
    </source>
</evidence>
<proteinExistence type="predicted"/>
<name>A0A077LYI3_9MICO</name>
<protein>
    <submittedName>
        <fullName evidence="2">5-hydroxyisourate hydrolase</fullName>
        <ecNumber evidence="2">3.5.2.17</ecNumber>
    </submittedName>
</protein>
<keyword evidence="2" id="KW-0378">Hydrolase</keyword>
<evidence type="ECO:0000313" key="3">
    <source>
        <dbReference type="Proteomes" id="UP000035721"/>
    </source>
</evidence>
<dbReference type="AlphaFoldDB" id="A0A077LYI3"/>
<dbReference type="EC" id="3.5.2.17" evidence="2"/>
<keyword evidence="1" id="KW-0732">Signal</keyword>
<feature type="signal peptide" evidence="1">
    <location>
        <begin position="1"/>
        <end position="27"/>
    </location>
</feature>
<dbReference type="STRING" id="1194083.BN12_160014"/>
<dbReference type="EMBL" id="CAJB01000068">
    <property type="protein sequence ID" value="CCH77039.1"/>
    <property type="molecule type" value="Genomic_DNA"/>
</dbReference>
<evidence type="ECO:0000256" key="1">
    <source>
        <dbReference type="SAM" id="SignalP"/>
    </source>
</evidence>
<reference evidence="2 3" key="1">
    <citation type="journal article" date="2013" name="ISME J.">
        <title>A metabolic model for members of the genus Tetrasphaera involved in enhanced biological phosphorus removal.</title>
        <authorList>
            <person name="Kristiansen R."/>
            <person name="Nguyen H.T.T."/>
            <person name="Saunders A.M."/>
            <person name="Nielsen J.L."/>
            <person name="Wimmer R."/>
            <person name="Le V.Q."/>
            <person name="McIlroy S.J."/>
            <person name="Petrovski S."/>
            <person name="Seviour R.J."/>
            <person name="Calteau A."/>
            <person name="Nielsen K.L."/>
            <person name="Nielsen P.H."/>
        </authorList>
    </citation>
    <scope>NUCLEOTIDE SEQUENCE [LARGE SCALE GENOMIC DNA]</scope>
    <source>
        <strain evidence="2 3">T1-X7</strain>
    </source>
</reference>
<gene>
    <name evidence="2" type="ORF">BN12_160014</name>
</gene>
<comment type="caution">
    <text evidence="2">The sequence shown here is derived from an EMBL/GenBank/DDBJ whole genome shotgun (WGS) entry which is preliminary data.</text>
</comment>
<sequence length="59" mass="5824">MRRTIGRLSVLLLAGGSLIGAPAAALAATSNQGLIQGNIYNTSGQPAQGTKVAVFAKAG</sequence>
<feature type="chain" id="PRO_5001720740" evidence="1">
    <location>
        <begin position="28"/>
        <end position="59"/>
    </location>
</feature>
<dbReference type="Proteomes" id="UP000035721">
    <property type="component" value="Unassembled WGS sequence"/>
</dbReference>
<dbReference type="GO" id="GO:0033971">
    <property type="term" value="F:hydroxyisourate hydrolase activity"/>
    <property type="evidence" value="ECO:0007669"/>
    <property type="project" value="UniProtKB-EC"/>
</dbReference>
<keyword evidence="3" id="KW-1185">Reference proteome</keyword>
<dbReference type="RefSeq" id="WP_157635325.1">
    <property type="nucleotide sequence ID" value="NZ_HF570958.1"/>
</dbReference>
<accession>A0A077LYI3</accession>
<organism evidence="2 3">
    <name type="scientific">Nostocoides japonicum T1-X7</name>
    <dbReference type="NCBI Taxonomy" id="1194083"/>
    <lineage>
        <taxon>Bacteria</taxon>
        <taxon>Bacillati</taxon>
        <taxon>Actinomycetota</taxon>
        <taxon>Actinomycetes</taxon>
        <taxon>Micrococcales</taxon>
        <taxon>Intrasporangiaceae</taxon>
        <taxon>Nostocoides</taxon>
    </lineage>
</organism>